<evidence type="ECO:0000256" key="4">
    <source>
        <dbReference type="ARBA" id="ARBA00023180"/>
    </source>
</evidence>
<feature type="region of interest" description="Disordered" evidence="5">
    <location>
        <begin position="1"/>
        <end position="25"/>
    </location>
</feature>
<dbReference type="InterPro" id="IPR001611">
    <property type="entry name" value="Leu-rich_rpt"/>
</dbReference>
<dbReference type="SUPFAM" id="SSF52058">
    <property type="entry name" value="L domain-like"/>
    <property type="match status" value="1"/>
</dbReference>
<dbReference type="Pfam" id="PF00560">
    <property type="entry name" value="LRR_1"/>
    <property type="match status" value="4"/>
</dbReference>
<dbReference type="Proteomes" id="UP000636709">
    <property type="component" value="Unassembled WGS sequence"/>
</dbReference>
<keyword evidence="4" id="KW-0325">Glycoprotein</keyword>
<evidence type="ECO:0000256" key="3">
    <source>
        <dbReference type="ARBA" id="ARBA00022737"/>
    </source>
</evidence>
<dbReference type="EMBL" id="JACEFO010001809">
    <property type="protein sequence ID" value="KAF8701327.1"/>
    <property type="molecule type" value="Genomic_DNA"/>
</dbReference>
<sequence>MRTCATAAGRQRPRPRSDWWTQPAHVARGERTRALDGAEPRKRSLLSLEKASPLRSLDLTRRASEEVLYCGSLPKSPVTDRIPSPHYHGPESDVCNDQEMATPRRGSARFLMIVLVACILHHRAATQHRPAVGEAELLLEMKRDPASAAGAHCRWPYVRCNSAGRVMGLTIVNTNVTGPIPNAVGNLSSLVHLDLSNNIITGTSLQYLDLSNNAIGGELPDDIGRGLGMNLSTLALYGNEFNGSIPASLSRLRNLRFLGTSERLGRQILQIDEVTTGASLSTRTLKKLQHFVVYMNNLTGDLVVDGFAAMSLNGIDIGENKLTGIIPEVFGRLENLTYFILSDNNFSGDIPPELGKHSPRLSFVELDNNELTGVIPEGLCAGGHLHVLSASNNGLNGSIPIDLANCATLRRLYLANNKLSGWIR</sequence>
<evidence type="ECO:0000256" key="2">
    <source>
        <dbReference type="ARBA" id="ARBA00022729"/>
    </source>
</evidence>
<evidence type="ECO:0008006" key="8">
    <source>
        <dbReference type="Google" id="ProtNLM"/>
    </source>
</evidence>
<organism evidence="6 7">
    <name type="scientific">Digitaria exilis</name>
    <dbReference type="NCBI Taxonomy" id="1010633"/>
    <lineage>
        <taxon>Eukaryota</taxon>
        <taxon>Viridiplantae</taxon>
        <taxon>Streptophyta</taxon>
        <taxon>Embryophyta</taxon>
        <taxon>Tracheophyta</taxon>
        <taxon>Spermatophyta</taxon>
        <taxon>Magnoliopsida</taxon>
        <taxon>Liliopsida</taxon>
        <taxon>Poales</taxon>
        <taxon>Poaceae</taxon>
        <taxon>PACMAD clade</taxon>
        <taxon>Panicoideae</taxon>
        <taxon>Panicodae</taxon>
        <taxon>Paniceae</taxon>
        <taxon>Anthephorinae</taxon>
        <taxon>Digitaria</taxon>
    </lineage>
</organism>
<keyword evidence="7" id="KW-1185">Reference proteome</keyword>
<accession>A0A835BRB9</accession>
<reference evidence="6" key="1">
    <citation type="submission" date="2020-07" db="EMBL/GenBank/DDBJ databases">
        <title>Genome sequence and genetic diversity analysis of an under-domesticated orphan crop, white fonio (Digitaria exilis).</title>
        <authorList>
            <person name="Bennetzen J.L."/>
            <person name="Chen S."/>
            <person name="Ma X."/>
            <person name="Wang X."/>
            <person name="Yssel A.E.J."/>
            <person name="Chaluvadi S.R."/>
            <person name="Johnson M."/>
            <person name="Gangashetty P."/>
            <person name="Hamidou F."/>
            <person name="Sanogo M.D."/>
            <person name="Zwaenepoel A."/>
            <person name="Wallace J."/>
            <person name="Van De Peer Y."/>
            <person name="Van Deynze A."/>
        </authorList>
    </citation>
    <scope>NUCLEOTIDE SEQUENCE</scope>
    <source>
        <tissue evidence="6">Leaves</tissue>
    </source>
</reference>
<evidence type="ECO:0000256" key="1">
    <source>
        <dbReference type="ARBA" id="ARBA00022614"/>
    </source>
</evidence>
<name>A0A835BRB9_9POAL</name>
<protein>
    <recommendedName>
        <fullName evidence="8">Leucine-rich repeat-containing N-terminal plant-type domain-containing protein</fullName>
    </recommendedName>
</protein>
<dbReference type="FunFam" id="3.80.10.10:FF:000041">
    <property type="entry name" value="LRR receptor-like serine/threonine-protein kinase ERECTA"/>
    <property type="match status" value="1"/>
</dbReference>
<dbReference type="PANTHER" id="PTHR48054:SF94">
    <property type="entry name" value="LEUCINE-RICH REPEAT RECEPTOR-LIKE PROTEIN FASCIATED EAR2"/>
    <property type="match status" value="1"/>
</dbReference>
<dbReference type="AlphaFoldDB" id="A0A835BRB9"/>
<evidence type="ECO:0000256" key="5">
    <source>
        <dbReference type="SAM" id="MobiDB-lite"/>
    </source>
</evidence>
<keyword evidence="1" id="KW-0433">Leucine-rich repeat</keyword>
<gene>
    <name evidence="6" type="ORF">HU200_033656</name>
</gene>
<keyword evidence="3" id="KW-0677">Repeat</keyword>
<evidence type="ECO:0000313" key="7">
    <source>
        <dbReference type="Proteomes" id="UP000636709"/>
    </source>
</evidence>
<proteinExistence type="predicted"/>
<dbReference type="PANTHER" id="PTHR48054">
    <property type="entry name" value="RECEPTOR KINASE-LIKE PROTEIN XA21"/>
    <property type="match status" value="1"/>
</dbReference>
<dbReference type="Gene3D" id="3.80.10.10">
    <property type="entry name" value="Ribonuclease Inhibitor"/>
    <property type="match status" value="2"/>
</dbReference>
<keyword evidence="2" id="KW-0732">Signal</keyword>
<dbReference type="OrthoDB" id="683573at2759"/>
<evidence type="ECO:0000313" key="6">
    <source>
        <dbReference type="EMBL" id="KAF8701327.1"/>
    </source>
</evidence>
<dbReference type="InterPro" id="IPR052592">
    <property type="entry name" value="LRR-RLK"/>
</dbReference>
<comment type="caution">
    <text evidence="6">The sequence shown here is derived from an EMBL/GenBank/DDBJ whole genome shotgun (WGS) entry which is preliminary data.</text>
</comment>
<dbReference type="InterPro" id="IPR032675">
    <property type="entry name" value="LRR_dom_sf"/>
</dbReference>